<evidence type="ECO:0000313" key="9">
    <source>
        <dbReference type="EMBL" id="RAS21066.1"/>
    </source>
</evidence>
<dbReference type="OrthoDB" id="8138334at2"/>
<comment type="similarity">
    <text evidence="7">Belongs to the binding-protein-dependent transport system permease family.</text>
</comment>
<dbReference type="GO" id="GO:0005886">
    <property type="term" value="C:plasma membrane"/>
    <property type="evidence" value="ECO:0007669"/>
    <property type="project" value="UniProtKB-SubCell"/>
</dbReference>
<sequence>MRDTTLPGRANGPAPNLQRIVPVAPRRGIAMPHGLQKLAGLLFLIVLWVIATSRGWIAFELLPAPWDIWHALVELIVKGELGTAMALSLRRVAIGFAIGFSTGVLLAVPSGLLRAGEALIDAPVQMIRTMPWAGLVPLLLIWFGIDEEPKIALVALAVVFPVYFNLFAGIRNVDQGLVEAAQTLGFSRAELILHVVLPGALPTALVGLRYALGSAWLALVFAEQVNSQGGLGYLVTFAREVYRTDIIVVCLIIYALLGLAADLGVRAFEKGLLSWRPAFRAR</sequence>
<evidence type="ECO:0000256" key="6">
    <source>
        <dbReference type="ARBA" id="ARBA00023136"/>
    </source>
</evidence>
<reference evidence="9 10" key="1">
    <citation type="submission" date="2018-06" db="EMBL/GenBank/DDBJ databases">
        <title>Genomic Encyclopedia of Type Strains, Phase III (KMG-III): the genomes of soil and plant-associated and newly described type strains.</title>
        <authorList>
            <person name="Whitman W."/>
        </authorList>
    </citation>
    <scope>NUCLEOTIDE SEQUENCE [LARGE SCALE GENOMIC DNA]</scope>
    <source>
        <strain evidence="9 10">LMG 23644</strain>
    </source>
</reference>
<dbReference type="InterPro" id="IPR035906">
    <property type="entry name" value="MetI-like_sf"/>
</dbReference>
<evidence type="ECO:0000256" key="4">
    <source>
        <dbReference type="ARBA" id="ARBA00022692"/>
    </source>
</evidence>
<name>A0A329BDW1_9BURK</name>
<dbReference type="EMBL" id="QLTK01000031">
    <property type="protein sequence ID" value="RAS21066.1"/>
    <property type="molecule type" value="Genomic_DNA"/>
</dbReference>
<feature type="domain" description="ABC transmembrane type-1" evidence="8">
    <location>
        <begin position="81"/>
        <end position="265"/>
    </location>
</feature>
<keyword evidence="6 7" id="KW-0472">Membrane</keyword>
<comment type="subcellular location">
    <subcellularLocation>
        <location evidence="1 7">Cell membrane</location>
        <topology evidence="1 7">Multi-pass membrane protein</topology>
    </subcellularLocation>
</comment>
<dbReference type="SUPFAM" id="SSF161098">
    <property type="entry name" value="MetI-like"/>
    <property type="match status" value="1"/>
</dbReference>
<protein>
    <submittedName>
        <fullName evidence="9">Sulfonate transport system permease protein</fullName>
    </submittedName>
</protein>
<feature type="transmembrane region" description="Helical" evidence="7">
    <location>
        <begin position="191"/>
        <end position="212"/>
    </location>
</feature>
<evidence type="ECO:0000256" key="1">
    <source>
        <dbReference type="ARBA" id="ARBA00004651"/>
    </source>
</evidence>
<proteinExistence type="inferred from homology"/>
<gene>
    <name evidence="9" type="ORF">BX591_13126</name>
</gene>
<organism evidence="9 10">
    <name type="scientific">Paraburkholderia bryophila</name>
    <dbReference type="NCBI Taxonomy" id="420952"/>
    <lineage>
        <taxon>Bacteria</taxon>
        <taxon>Pseudomonadati</taxon>
        <taxon>Pseudomonadota</taxon>
        <taxon>Betaproteobacteria</taxon>
        <taxon>Burkholderiales</taxon>
        <taxon>Burkholderiaceae</taxon>
        <taxon>Paraburkholderia</taxon>
    </lineage>
</organism>
<dbReference type="Pfam" id="PF00528">
    <property type="entry name" value="BPD_transp_1"/>
    <property type="match status" value="1"/>
</dbReference>
<keyword evidence="5 7" id="KW-1133">Transmembrane helix</keyword>
<feature type="transmembrane region" description="Helical" evidence="7">
    <location>
        <begin position="125"/>
        <end position="145"/>
    </location>
</feature>
<feature type="transmembrane region" description="Helical" evidence="7">
    <location>
        <begin position="151"/>
        <end position="170"/>
    </location>
</feature>
<keyword evidence="4 7" id="KW-0812">Transmembrane</keyword>
<feature type="transmembrane region" description="Helical" evidence="7">
    <location>
        <begin position="38"/>
        <end position="59"/>
    </location>
</feature>
<comment type="caution">
    <text evidence="9">The sequence shown here is derived from an EMBL/GenBank/DDBJ whole genome shotgun (WGS) entry which is preliminary data.</text>
</comment>
<evidence type="ECO:0000259" key="8">
    <source>
        <dbReference type="PROSITE" id="PS50928"/>
    </source>
</evidence>
<keyword evidence="2 7" id="KW-0813">Transport</keyword>
<dbReference type="CDD" id="cd06261">
    <property type="entry name" value="TM_PBP2"/>
    <property type="match status" value="1"/>
</dbReference>
<feature type="transmembrane region" description="Helical" evidence="7">
    <location>
        <begin position="246"/>
        <end position="265"/>
    </location>
</feature>
<evidence type="ECO:0000256" key="7">
    <source>
        <dbReference type="RuleBase" id="RU363032"/>
    </source>
</evidence>
<keyword evidence="3" id="KW-1003">Cell membrane</keyword>
<dbReference type="RefSeq" id="WP_111934934.1">
    <property type="nucleotide sequence ID" value="NZ_CADFFP010000032.1"/>
</dbReference>
<dbReference type="GO" id="GO:0042918">
    <property type="term" value="P:alkanesulfonate transmembrane transport"/>
    <property type="evidence" value="ECO:0007669"/>
    <property type="project" value="UniProtKB-ARBA"/>
</dbReference>
<dbReference type="PANTHER" id="PTHR30151:SF38">
    <property type="entry name" value="ALIPHATIC SULFONATES TRANSPORT PERMEASE PROTEIN SSUC-RELATED"/>
    <property type="match status" value="1"/>
</dbReference>
<accession>A0A329BDW1</accession>
<evidence type="ECO:0000313" key="10">
    <source>
        <dbReference type="Proteomes" id="UP000248918"/>
    </source>
</evidence>
<dbReference type="FunFam" id="1.10.3720.10:FF:000003">
    <property type="entry name" value="Aliphatic sulfonate ABC transporter permease"/>
    <property type="match status" value="1"/>
</dbReference>
<evidence type="ECO:0000256" key="3">
    <source>
        <dbReference type="ARBA" id="ARBA00022475"/>
    </source>
</evidence>
<dbReference type="InterPro" id="IPR000515">
    <property type="entry name" value="MetI-like"/>
</dbReference>
<dbReference type="PROSITE" id="PS50928">
    <property type="entry name" value="ABC_TM1"/>
    <property type="match status" value="1"/>
</dbReference>
<dbReference type="PANTHER" id="PTHR30151">
    <property type="entry name" value="ALKANE SULFONATE ABC TRANSPORTER-RELATED, MEMBRANE SUBUNIT"/>
    <property type="match status" value="1"/>
</dbReference>
<dbReference type="AlphaFoldDB" id="A0A329BDW1"/>
<dbReference type="Proteomes" id="UP000248918">
    <property type="component" value="Unassembled WGS sequence"/>
</dbReference>
<dbReference type="Gene3D" id="1.10.3720.10">
    <property type="entry name" value="MetI-like"/>
    <property type="match status" value="1"/>
</dbReference>
<evidence type="ECO:0000256" key="5">
    <source>
        <dbReference type="ARBA" id="ARBA00022989"/>
    </source>
</evidence>
<feature type="transmembrane region" description="Helical" evidence="7">
    <location>
        <begin position="92"/>
        <end position="113"/>
    </location>
</feature>
<evidence type="ECO:0000256" key="2">
    <source>
        <dbReference type="ARBA" id="ARBA00022448"/>
    </source>
</evidence>